<dbReference type="Gene3D" id="3.90.76.10">
    <property type="entry name" value="Dipeptide-binding Protein, Domain 1"/>
    <property type="match status" value="1"/>
</dbReference>
<dbReference type="SMR" id="Q2RRH1"/>
<dbReference type="InterPro" id="IPR030678">
    <property type="entry name" value="Peptide/Ni-bd"/>
</dbReference>
<dbReference type="RefSeq" id="WP_011390227.1">
    <property type="nucleotide sequence ID" value="NC_007643.1"/>
</dbReference>
<accession>Q2RRH1</accession>
<dbReference type="eggNOG" id="COG0747">
    <property type="taxonomic scope" value="Bacteria"/>
</dbReference>
<dbReference type="EnsemblBacteria" id="ABC23274">
    <property type="protein sequence ID" value="ABC23274"/>
    <property type="gene ID" value="Rru_A2474"/>
</dbReference>
<dbReference type="STRING" id="269796.Rru_A2474"/>
<dbReference type="GO" id="GO:0015833">
    <property type="term" value="P:peptide transport"/>
    <property type="evidence" value="ECO:0007669"/>
    <property type="project" value="TreeGrafter"/>
</dbReference>
<feature type="domain" description="Solute-binding protein family 5" evidence="5">
    <location>
        <begin position="59"/>
        <end position="423"/>
    </location>
</feature>
<dbReference type="PATRIC" id="fig|269796.9.peg.2578"/>
<dbReference type="PANTHER" id="PTHR30290">
    <property type="entry name" value="PERIPLASMIC BINDING COMPONENT OF ABC TRANSPORTER"/>
    <property type="match status" value="1"/>
</dbReference>
<dbReference type="InterPro" id="IPR039424">
    <property type="entry name" value="SBP_5"/>
</dbReference>
<comment type="similarity">
    <text evidence="2">Belongs to the bacterial solute-binding protein 5 family.</text>
</comment>
<organism evidence="6 7">
    <name type="scientific">Rhodospirillum rubrum (strain ATCC 11170 / ATH 1.1.1 / DSM 467 / LMG 4362 / NCIMB 8255 / S1)</name>
    <dbReference type="NCBI Taxonomy" id="269796"/>
    <lineage>
        <taxon>Bacteria</taxon>
        <taxon>Pseudomonadati</taxon>
        <taxon>Pseudomonadota</taxon>
        <taxon>Alphaproteobacteria</taxon>
        <taxon>Rhodospirillales</taxon>
        <taxon>Rhodospirillaceae</taxon>
        <taxon>Rhodospirillum</taxon>
    </lineage>
</organism>
<evidence type="ECO:0000313" key="6">
    <source>
        <dbReference type="EMBL" id="ABC23274.1"/>
    </source>
</evidence>
<dbReference type="PhylomeDB" id="Q2RRH1"/>
<keyword evidence="7" id="KW-1185">Reference proteome</keyword>
<dbReference type="Pfam" id="PF00496">
    <property type="entry name" value="SBP_bac_5"/>
    <property type="match status" value="1"/>
</dbReference>
<dbReference type="Gene3D" id="3.40.190.10">
    <property type="entry name" value="Periplasmic binding protein-like II"/>
    <property type="match status" value="1"/>
</dbReference>
<evidence type="ECO:0000256" key="1">
    <source>
        <dbReference type="ARBA" id="ARBA00004418"/>
    </source>
</evidence>
<keyword evidence="4" id="KW-0732">Signal</keyword>
<dbReference type="GO" id="GO:1904680">
    <property type="term" value="F:peptide transmembrane transporter activity"/>
    <property type="evidence" value="ECO:0007669"/>
    <property type="project" value="TreeGrafter"/>
</dbReference>
<evidence type="ECO:0000259" key="5">
    <source>
        <dbReference type="Pfam" id="PF00496"/>
    </source>
</evidence>
<dbReference type="PIRSF" id="PIRSF002741">
    <property type="entry name" value="MppA"/>
    <property type="match status" value="1"/>
</dbReference>
<keyword evidence="3" id="KW-0813">Transport</keyword>
<evidence type="ECO:0000256" key="4">
    <source>
        <dbReference type="ARBA" id="ARBA00022729"/>
    </source>
</evidence>
<name>Q2RRH1_RHORT</name>
<evidence type="ECO:0000313" key="7">
    <source>
        <dbReference type="Proteomes" id="UP000001929"/>
    </source>
</evidence>
<dbReference type="HOGENOM" id="CLU_017028_7_4_5"/>
<dbReference type="GO" id="GO:0043190">
    <property type="term" value="C:ATP-binding cassette (ABC) transporter complex"/>
    <property type="evidence" value="ECO:0007669"/>
    <property type="project" value="InterPro"/>
</dbReference>
<dbReference type="EMBL" id="CP000230">
    <property type="protein sequence ID" value="ABC23274.1"/>
    <property type="molecule type" value="Genomic_DNA"/>
</dbReference>
<dbReference type="KEGG" id="rru:Rru_A2474"/>
<dbReference type="Gene3D" id="3.10.105.10">
    <property type="entry name" value="Dipeptide-binding Protein, Domain 3"/>
    <property type="match status" value="1"/>
</dbReference>
<protein>
    <submittedName>
        <fullName evidence="6">Extracellular solute-binding protein, family 5</fullName>
    </submittedName>
</protein>
<dbReference type="CDD" id="cd08498">
    <property type="entry name" value="PBP2_NikA_DppA_OppA_like_2"/>
    <property type="match status" value="1"/>
</dbReference>
<evidence type="ECO:0000256" key="2">
    <source>
        <dbReference type="ARBA" id="ARBA00005695"/>
    </source>
</evidence>
<gene>
    <name evidence="6" type="ordered locus">Rru_A2474</name>
</gene>
<dbReference type="Proteomes" id="UP000001929">
    <property type="component" value="Chromosome"/>
</dbReference>
<reference evidence="6 7" key="1">
    <citation type="journal article" date="2011" name="Stand. Genomic Sci.">
        <title>Complete genome sequence of Rhodospirillum rubrum type strain (S1).</title>
        <authorList>
            <person name="Munk A.C."/>
            <person name="Copeland A."/>
            <person name="Lucas S."/>
            <person name="Lapidus A."/>
            <person name="Del Rio T.G."/>
            <person name="Barry K."/>
            <person name="Detter J.C."/>
            <person name="Hammon N."/>
            <person name="Israni S."/>
            <person name="Pitluck S."/>
            <person name="Brettin T."/>
            <person name="Bruce D."/>
            <person name="Han C."/>
            <person name="Tapia R."/>
            <person name="Gilna P."/>
            <person name="Schmutz J."/>
            <person name="Larimer F."/>
            <person name="Land M."/>
            <person name="Kyrpides N.C."/>
            <person name="Mavromatis K."/>
            <person name="Richardson P."/>
            <person name="Rohde M."/>
            <person name="Goker M."/>
            <person name="Klenk H.P."/>
            <person name="Zhang Y."/>
            <person name="Roberts G.P."/>
            <person name="Reslewic S."/>
            <person name="Schwartz D.C."/>
        </authorList>
    </citation>
    <scope>NUCLEOTIDE SEQUENCE [LARGE SCALE GENOMIC DNA]</scope>
    <source>
        <strain evidence="7">ATCC 11170 / ATH 1.1.1 / DSM 467 / LMG 4362 / NCIMB 8255 / S1</strain>
    </source>
</reference>
<evidence type="ECO:0000256" key="3">
    <source>
        <dbReference type="ARBA" id="ARBA00022448"/>
    </source>
</evidence>
<dbReference type="GO" id="GO:0030288">
    <property type="term" value="C:outer membrane-bounded periplasmic space"/>
    <property type="evidence" value="ECO:0007669"/>
    <property type="project" value="UniProtKB-ARBA"/>
</dbReference>
<dbReference type="AlphaFoldDB" id="Q2RRH1"/>
<sequence length="525" mass="55715">MTAWIVLTAPAASTAAEFRWTAAQGPATLEPQSPEALADPGVLGDVYETLIGRDSDLDLEPALATAWQAVTDLRWRVTLRRGVRFHDGAAFTADDVVASLERASARGGGLAEALAPVRRVRRVDDTTVDLYTQTPTPDLPQRLALIRILDDGWIARADPAMPANGTGPFRVDRFTPGGAVTLVANGDWWGRTIPADPLGTTAPPAPRLERATLIPAARPADRLRLLLEGKVDLALDLPPAVVPPLAATPGLRALVIGGTRTVMLGMDQRPPPLGAARGQGSPFRDRLLREAVLRAVDMTDIDQRLFANQATPAALIAGPMIAGVPAAADIRPAADPDRARALLAEAGVGPAGVSVTLDCPLGFFLNDGALCDAIATSLSEVGIHTAVATRLAENHFPRVLRGESRFFLTGYQPLTLDILDPLRALAACPPTDGSPKDGFGQANGAGYCDPSVDRLIRRLADEMIPARQSALAAEIVLKLRDDVVYVPLHQEPVIWGARADIGLRQRADGVLDLRWVSPAPVPQGR</sequence>
<dbReference type="PANTHER" id="PTHR30290:SF9">
    <property type="entry name" value="OLIGOPEPTIDE-BINDING PROTEIN APPA"/>
    <property type="match status" value="1"/>
</dbReference>
<proteinExistence type="inferred from homology"/>
<dbReference type="InterPro" id="IPR000914">
    <property type="entry name" value="SBP_5_dom"/>
</dbReference>
<comment type="subcellular location">
    <subcellularLocation>
        <location evidence="1">Periplasm</location>
    </subcellularLocation>
</comment>
<dbReference type="SUPFAM" id="SSF53850">
    <property type="entry name" value="Periplasmic binding protein-like II"/>
    <property type="match status" value="1"/>
</dbReference>